<dbReference type="EMBL" id="JH668399">
    <property type="protein sequence ID" value="KAG6451068.1"/>
    <property type="molecule type" value="Genomic_DNA"/>
</dbReference>
<comment type="caution">
    <text evidence="2">The sequence shown here is derived from an EMBL/GenBank/DDBJ whole genome shotgun (WGS) entry which is preliminary data.</text>
</comment>
<feature type="chain" id="PRO_5038276462" description="Lipoprotein" evidence="1">
    <location>
        <begin position="24"/>
        <end position="222"/>
    </location>
</feature>
<evidence type="ECO:0008006" key="4">
    <source>
        <dbReference type="Google" id="ProtNLM"/>
    </source>
</evidence>
<dbReference type="Pfam" id="PF07841">
    <property type="entry name" value="DM4_12"/>
    <property type="match status" value="1"/>
</dbReference>
<keyword evidence="3" id="KW-1185">Reference proteome</keyword>
<dbReference type="InterPro" id="IPR006631">
    <property type="entry name" value="DM4_12"/>
</dbReference>
<dbReference type="PANTHER" id="PTHR21398">
    <property type="entry name" value="AGAP007094-PA"/>
    <property type="match status" value="1"/>
</dbReference>
<gene>
    <name evidence="2" type="ORF">O3G_MSEX006920</name>
</gene>
<dbReference type="PANTHER" id="PTHR21398:SF11">
    <property type="entry name" value="HDC15381-RELATED"/>
    <property type="match status" value="1"/>
</dbReference>
<evidence type="ECO:0000256" key="1">
    <source>
        <dbReference type="SAM" id="SignalP"/>
    </source>
</evidence>
<organism evidence="2 3">
    <name type="scientific">Manduca sexta</name>
    <name type="common">Tobacco hawkmoth</name>
    <name type="synonym">Tobacco hornworm</name>
    <dbReference type="NCBI Taxonomy" id="7130"/>
    <lineage>
        <taxon>Eukaryota</taxon>
        <taxon>Metazoa</taxon>
        <taxon>Ecdysozoa</taxon>
        <taxon>Arthropoda</taxon>
        <taxon>Hexapoda</taxon>
        <taxon>Insecta</taxon>
        <taxon>Pterygota</taxon>
        <taxon>Neoptera</taxon>
        <taxon>Endopterygota</taxon>
        <taxon>Lepidoptera</taxon>
        <taxon>Glossata</taxon>
        <taxon>Ditrysia</taxon>
        <taxon>Bombycoidea</taxon>
        <taxon>Sphingidae</taxon>
        <taxon>Sphinginae</taxon>
        <taxon>Sphingini</taxon>
        <taxon>Manduca</taxon>
    </lineage>
</organism>
<dbReference type="AlphaFoldDB" id="A0A921Z6G9"/>
<dbReference type="Proteomes" id="UP000791440">
    <property type="component" value="Unassembled WGS sequence"/>
</dbReference>
<reference evidence="2" key="2">
    <citation type="submission" date="2020-12" db="EMBL/GenBank/DDBJ databases">
        <authorList>
            <person name="Kanost M."/>
        </authorList>
    </citation>
    <scope>NUCLEOTIDE SEQUENCE</scope>
</reference>
<evidence type="ECO:0000313" key="3">
    <source>
        <dbReference type="Proteomes" id="UP000791440"/>
    </source>
</evidence>
<evidence type="ECO:0000313" key="2">
    <source>
        <dbReference type="EMBL" id="KAG6451067.1"/>
    </source>
</evidence>
<dbReference type="SMART" id="SM00718">
    <property type="entry name" value="DM4_12"/>
    <property type="match status" value="1"/>
</dbReference>
<dbReference type="EMBL" id="JH668399">
    <property type="protein sequence ID" value="KAG6451067.1"/>
    <property type="molecule type" value="Genomic_DNA"/>
</dbReference>
<accession>A0A921Z6G9</accession>
<dbReference type="PROSITE" id="PS51257">
    <property type="entry name" value="PROKAR_LIPOPROTEIN"/>
    <property type="match status" value="1"/>
</dbReference>
<keyword evidence="1" id="KW-0732">Signal</keyword>
<dbReference type="OrthoDB" id="6358587at2759"/>
<name>A0A921Z6G9_MANSE</name>
<protein>
    <recommendedName>
        <fullName evidence="4">Lipoprotein</fullName>
    </recommendedName>
</protein>
<reference evidence="2" key="1">
    <citation type="journal article" date="2016" name="Insect Biochem. Mol. Biol.">
        <title>Multifaceted biological insights from a draft genome sequence of the tobacco hornworm moth, Manduca sexta.</title>
        <authorList>
            <person name="Kanost M.R."/>
            <person name="Arrese E.L."/>
            <person name="Cao X."/>
            <person name="Chen Y.R."/>
            <person name="Chellapilla S."/>
            <person name="Goldsmith M.R."/>
            <person name="Grosse-Wilde E."/>
            <person name="Heckel D.G."/>
            <person name="Herndon N."/>
            <person name="Jiang H."/>
            <person name="Papanicolaou A."/>
            <person name="Qu J."/>
            <person name="Soulages J.L."/>
            <person name="Vogel H."/>
            <person name="Walters J."/>
            <person name="Waterhouse R.M."/>
            <person name="Ahn S.J."/>
            <person name="Almeida F.C."/>
            <person name="An C."/>
            <person name="Aqrawi P."/>
            <person name="Bretschneider A."/>
            <person name="Bryant W.B."/>
            <person name="Bucks S."/>
            <person name="Chao H."/>
            <person name="Chevignon G."/>
            <person name="Christen J.M."/>
            <person name="Clarke D.F."/>
            <person name="Dittmer N.T."/>
            <person name="Ferguson L.C.F."/>
            <person name="Garavelou S."/>
            <person name="Gordon K.H.J."/>
            <person name="Gunaratna R.T."/>
            <person name="Han Y."/>
            <person name="Hauser F."/>
            <person name="He Y."/>
            <person name="Heidel-Fischer H."/>
            <person name="Hirsh A."/>
            <person name="Hu Y."/>
            <person name="Jiang H."/>
            <person name="Kalra D."/>
            <person name="Klinner C."/>
            <person name="Konig C."/>
            <person name="Kovar C."/>
            <person name="Kroll A.R."/>
            <person name="Kuwar S.S."/>
            <person name="Lee S.L."/>
            <person name="Lehman R."/>
            <person name="Li K."/>
            <person name="Li Z."/>
            <person name="Liang H."/>
            <person name="Lovelace S."/>
            <person name="Lu Z."/>
            <person name="Mansfield J.H."/>
            <person name="McCulloch K.J."/>
            <person name="Mathew T."/>
            <person name="Morton B."/>
            <person name="Muzny D.M."/>
            <person name="Neunemann D."/>
            <person name="Ongeri F."/>
            <person name="Pauchet Y."/>
            <person name="Pu L.L."/>
            <person name="Pyrousis I."/>
            <person name="Rao X.J."/>
            <person name="Redding A."/>
            <person name="Roesel C."/>
            <person name="Sanchez-Gracia A."/>
            <person name="Schaack S."/>
            <person name="Shukla A."/>
            <person name="Tetreau G."/>
            <person name="Wang Y."/>
            <person name="Xiong G.H."/>
            <person name="Traut W."/>
            <person name="Walsh T.K."/>
            <person name="Worley K.C."/>
            <person name="Wu D."/>
            <person name="Wu W."/>
            <person name="Wu Y.Q."/>
            <person name="Zhang X."/>
            <person name="Zou Z."/>
            <person name="Zucker H."/>
            <person name="Briscoe A.D."/>
            <person name="Burmester T."/>
            <person name="Clem R.J."/>
            <person name="Feyereisen R."/>
            <person name="Grimmelikhuijzen C.J.P."/>
            <person name="Hamodrakas S.J."/>
            <person name="Hansson B.S."/>
            <person name="Huguet E."/>
            <person name="Jermiin L.S."/>
            <person name="Lan Q."/>
            <person name="Lehman H.K."/>
            <person name="Lorenzen M."/>
            <person name="Merzendorfer H."/>
            <person name="Michalopoulos I."/>
            <person name="Morton D.B."/>
            <person name="Muthukrishnan S."/>
            <person name="Oakeshott J.G."/>
            <person name="Palmer W."/>
            <person name="Park Y."/>
            <person name="Passarelli A.L."/>
            <person name="Rozas J."/>
            <person name="Schwartz L.M."/>
            <person name="Smith W."/>
            <person name="Southgate A."/>
            <person name="Vilcinskas A."/>
            <person name="Vogt R."/>
            <person name="Wang P."/>
            <person name="Werren J."/>
            <person name="Yu X.Q."/>
            <person name="Zhou J.J."/>
            <person name="Brown S.J."/>
            <person name="Scherer S.E."/>
            <person name="Richards S."/>
            <person name="Blissard G.W."/>
        </authorList>
    </citation>
    <scope>NUCLEOTIDE SEQUENCE</scope>
</reference>
<feature type="signal peptide" evidence="1">
    <location>
        <begin position="1"/>
        <end position="23"/>
    </location>
</feature>
<proteinExistence type="predicted"/>
<sequence length="222" mass="25360">MRFQSASQIVLLMFLMSWFSCIGSSTFDTAEDQLRTKRQINSLPLVYPYGGTYKLLVGMSIPIQNNDNVALSFAANFQYQYVEFQNISELSQYYFIKQVSREQREADILSRRDERLIFYKSIAEMLTSKGMNGVDCVLRAICEAAQYPVEEEGFVGEILHILLTPDYGKSPFDDVDPEWEELMSPYKDAATAGRQMFDCVSIYSACPEGQGVLEFITTLRDE</sequence>